<dbReference type="GO" id="GO:0045337">
    <property type="term" value="P:farnesyl diphosphate biosynthetic process"/>
    <property type="evidence" value="ECO:0007669"/>
    <property type="project" value="TreeGrafter"/>
</dbReference>
<feature type="chain" id="PRO_5024284161" description="Farnesyl pyrophosphate synthase" evidence="8">
    <location>
        <begin position="26"/>
        <end position="379"/>
    </location>
</feature>
<comment type="caution">
    <text evidence="9">The sequence shown here is derived from an EMBL/GenBank/DDBJ whole genome shotgun (WGS) entry which is preliminary data.</text>
</comment>
<evidence type="ECO:0000256" key="3">
    <source>
        <dbReference type="ARBA" id="ARBA00022723"/>
    </source>
</evidence>
<name>A0A5N4AEE7_PHOPY</name>
<keyword evidence="10" id="KW-1185">Reference proteome</keyword>
<gene>
    <name evidence="9" type="ORF">PPYR_09745</name>
</gene>
<dbReference type="GO" id="GO:0004161">
    <property type="term" value="F:dimethylallyltranstransferase activity"/>
    <property type="evidence" value="ECO:0007669"/>
    <property type="project" value="TreeGrafter"/>
</dbReference>
<dbReference type="SUPFAM" id="SSF48576">
    <property type="entry name" value="Terpenoid synthases"/>
    <property type="match status" value="1"/>
</dbReference>
<keyword evidence="3" id="KW-0479">Metal-binding</keyword>
<dbReference type="InterPro" id="IPR008949">
    <property type="entry name" value="Isoprenoid_synthase_dom_sf"/>
</dbReference>
<keyword evidence="2 7" id="KW-0808">Transferase</keyword>
<dbReference type="PANTHER" id="PTHR11525">
    <property type="entry name" value="FARNESYL-PYROPHOSPHATE SYNTHETASE"/>
    <property type="match status" value="1"/>
</dbReference>
<comment type="pathway">
    <text evidence="5">Pheromone biosynthesis.</text>
</comment>
<dbReference type="InterPro" id="IPR000092">
    <property type="entry name" value="Polyprenyl_synt"/>
</dbReference>
<comment type="cofactor">
    <cofactor evidence="1">
        <name>Mg(2+)</name>
        <dbReference type="ChEBI" id="CHEBI:18420"/>
    </cofactor>
</comment>
<reference evidence="9 10" key="1">
    <citation type="journal article" date="2018" name="Elife">
        <title>Firefly genomes illuminate parallel origins of bioluminescence in beetles.</title>
        <authorList>
            <person name="Fallon T.R."/>
            <person name="Lower S.E."/>
            <person name="Chang C.H."/>
            <person name="Bessho-Uehara M."/>
            <person name="Martin G.J."/>
            <person name="Bewick A.J."/>
            <person name="Behringer M."/>
            <person name="Debat H.J."/>
            <person name="Wong I."/>
            <person name="Day J.C."/>
            <person name="Suvorov A."/>
            <person name="Silva C.J."/>
            <person name="Stanger-Hall K.F."/>
            <person name="Hall D.W."/>
            <person name="Schmitz R.J."/>
            <person name="Nelson D.R."/>
            <person name="Lewis S.M."/>
            <person name="Shigenobu S."/>
            <person name="Bybee S.M."/>
            <person name="Larracuente A.M."/>
            <person name="Oba Y."/>
            <person name="Weng J.K."/>
        </authorList>
    </citation>
    <scope>NUCLEOTIDE SEQUENCE [LARGE SCALE GENOMIC DNA]</scope>
    <source>
        <strain evidence="9">1611_PpyrPB1</strain>
        <tissue evidence="9">Whole body</tissue>
    </source>
</reference>
<dbReference type="GO" id="GO:0042811">
    <property type="term" value="P:pheromone biosynthetic process"/>
    <property type="evidence" value="ECO:0007669"/>
    <property type="project" value="UniProtKB-ARBA"/>
</dbReference>
<dbReference type="Gene3D" id="1.10.600.10">
    <property type="entry name" value="Farnesyl Diphosphate Synthase"/>
    <property type="match status" value="1"/>
</dbReference>
<dbReference type="InParanoid" id="A0A5N4AEE7"/>
<evidence type="ECO:0000256" key="1">
    <source>
        <dbReference type="ARBA" id="ARBA00001946"/>
    </source>
</evidence>
<evidence type="ECO:0000256" key="4">
    <source>
        <dbReference type="ARBA" id="ARBA00022842"/>
    </source>
</evidence>
<evidence type="ECO:0000313" key="9">
    <source>
        <dbReference type="EMBL" id="KAB0795684.1"/>
    </source>
</evidence>
<organism evidence="9 10">
    <name type="scientific">Photinus pyralis</name>
    <name type="common">Common eastern firefly</name>
    <name type="synonym">Lampyris pyralis</name>
    <dbReference type="NCBI Taxonomy" id="7054"/>
    <lineage>
        <taxon>Eukaryota</taxon>
        <taxon>Metazoa</taxon>
        <taxon>Ecdysozoa</taxon>
        <taxon>Arthropoda</taxon>
        <taxon>Hexapoda</taxon>
        <taxon>Insecta</taxon>
        <taxon>Pterygota</taxon>
        <taxon>Neoptera</taxon>
        <taxon>Endopterygota</taxon>
        <taxon>Coleoptera</taxon>
        <taxon>Polyphaga</taxon>
        <taxon>Elateriformia</taxon>
        <taxon>Elateroidea</taxon>
        <taxon>Lampyridae</taxon>
        <taxon>Lampyrinae</taxon>
        <taxon>Photinus</taxon>
    </lineage>
</organism>
<dbReference type="GO" id="GO:0005737">
    <property type="term" value="C:cytoplasm"/>
    <property type="evidence" value="ECO:0007669"/>
    <property type="project" value="TreeGrafter"/>
</dbReference>
<evidence type="ECO:0000256" key="5">
    <source>
        <dbReference type="ARBA" id="ARBA00033740"/>
    </source>
</evidence>
<dbReference type="InterPro" id="IPR039702">
    <property type="entry name" value="FPS1-like"/>
</dbReference>
<evidence type="ECO:0000256" key="8">
    <source>
        <dbReference type="SAM" id="SignalP"/>
    </source>
</evidence>
<dbReference type="GO" id="GO:0004337">
    <property type="term" value="F:(2E,6E)-farnesyl diphosphate synthase activity"/>
    <property type="evidence" value="ECO:0007669"/>
    <property type="project" value="TreeGrafter"/>
</dbReference>
<dbReference type="GO" id="GO:0046872">
    <property type="term" value="F:metal ion binding"/>
    <property type="evidence" value="ECO:0007669"/>
    <property type="project" value="UniProtKB-KW"/>
</dbReference>
<dbReference type="InterPro" id="IPR033749">
    <property type="entry name" value="Polyprenyl_synt_CS"/>
</dbReference>
<dbReference type="Proteomes" id="UP000327044">
    <property type="component" value="Unassembled WGS sequence"/>
</dbReference>
<dbReference type="Pfam" id="PF00348">
    <property type="entry name" value="polyprenyl_synt"/>
    <property type="match status" value="1"/>
</dbReference>
<dbReference type="AlphaFoldDB" id="A0A5N4AEE7"/>
<proteinExistence type="inferred from homology"/>
<dbReference type="SFLD" id="SFLDS00005">
    <property type="entry name" value="Isoprenoid_Synthase_Type_I"/>
    <property type="match status" value="1"/>
</dbReference>
<keyword evidence="4" id="KW-0460">Magnesium</keyword>
<accession>A0A5N4AEE7</accession>
<dbReference type="PANTHER" id="PTHR11525:SF0">
    <property type="entry name" value="FARNESYL PYROPHOSPHATE SYNTHASE"/>
    <property type="match status" value="1"/>
</dbReference>
<evidence type="ECO:0000256" key="7">
    <source>
        <dbReference type="RuleBase" id="RU004466"/>
    </source>
</evidence>
<dbReference type="EMBL" id="VVIM01000007">
    <property type="protein sequence ID" value="KAB0795684.1"/>
    <property type="molecule type" value="Genomic_DNA"/>
</dbReference>
<evidence type="ECO:0000256" key="6">
    <source>
        <dbReference type="ARBA" id="ARBA00034546"/>
    </source>
</evidence>
<evidence type="ECO:0000256" key="2">
    <source>
        <dbReference type="ARBA" id="ARBA00022679"/>
    </source>
</evidence>
<sequence length="379" mass="44084">MFIRMLVVNTNILLIKLLFCSSFSSQFDSKLHETSIDECMPCFVDLTKTLTTMRTNEISDAMERYAKTLIYNVPRGKKIRVRATVTAYKLLESAERLTPENLRLAHIIGWCIEMMNAAILIEDDIMDASLMRRGAPCWYLVEGIGMRALTDASLIENSVYDILKTHFSNQKCYIHLVELFRLVMYFTGLGQALDTLRPATKNGRCDLDFYSEDKYKNIVKYKTHYYTCEFPVRVALYLTGKLNHEEFKPHFDVLFEMSYFFQLQNDFLDCFGNSGITGKEGTDIQEGKCTWLIMTAVRRANASQRRALSENYGKRNTESVRIVRNLYEELMIPKTYFALEDNVSNLIYKRTREVSNALPDFLIYKMKDMMCKKVSNYTD</sequence>
<dbReference type="PROSITE" id="PS00723">
    <property type="entry name" value="POLYPRENYL_SYNTHASE_1"/>
    <property type="match status" value="1"/>
</dbReference>
<protein>
    <recommendedName>
        <fullName evidence="6">Farnesyl pyrophosphate synthase</fullName>
    </recommendedName>
</protein>
<keyword evidence="8" id="KW-0732">Signal</keyword>
<comment type="similarity">
    <text evidence="7">Belongs to the FPP/GGPP synthase family.</text>
</comment>
<evidence type="ECO:0000313" key="10">
    <source>
        <dbReference type="Proteomes" id="UP000327044"/>
    </source>
</evidence>
<feature type="signal peptide" evidence="8">
    <location>
        <begin position="1"/>
        <end position="25"/>
    </location>
</feature>